<evidence type="ECO:0000256" key="6">
    <source>
        <dbReference type="ARBA" id="ARBA00022989"/>
    </source>
</evidence>
<feature type="transmembrane region" description="Helical" evidence="9">
    <location>
        <begin position="12"/>
        <end position="30"/>
    </location>
</feature>
<dbReference type="Pfam" id="PF02653">
    <property type="entry name" value="BPD_transp_2"/>
    <property type="match status" value="1"/>
</dbReference>
<evidence type="ECO:0000256" key="1">
    <source>
        <dbReference type="ARBA" id="ARBA00004651"/>
    </source>
</evidence>
<keyword evidence="6 9" id="KW-1133">Transmembrane helix</keyword>
<keyword evidence="11" id="KW-1185">Reference proteome</keyword>
<keyword evidence="3" id="KW-1003">Cell membrane</keyword>
<evidence type="ECO:0000256" key="2">
    <source>
        <dbReference type="ARBA" id="ARBA00022448"/>
    </source>
</evidence>
<dbReference type="PANTHER" id="PTHR32196:SF21">
    <property type="entry name" value="ABC TRANSPORTER PERMEASE PROTEIN YPHD-RELATED"/>
    <property type="match status" value="1"/>
</dbReference>
<dbReference type="EMBL" id="JAMRYM010000003">
    <property type="protein sequence ID" value="MCM6761236.1"/>
    <property type="molecule type" value="Genomic_DNA"/>
</dbReference>
<dbReference type="RefSeq" id="WP_251943262.1">
    <property type="nucleotide sequence ID" value="NZ_JAMRYM010000003.1"/>
</dbReference>
<feature type="transmembrane region" description="Helical" evidence="9">
    <location>
        <begin position="287"/>
        <end position="306"/>
    </location>
</feature>
<sequence length="345" mass="35093">MKRRRIPEEAGIFAVLVVVIAALSVLSPSFRTLDNGLVLLVNGTVIAFLALGQTFVLLTGGIDLSTGANVAMTGVAAALFMQGGLPWVVAAVLAVGCGTLLGVVNGLLVHYVRIPAFIATFSTQGVALAIPLIVTGANSVSVRDAGFSWIGQGRIAGLPLPVLLLLLAAIVAGLFLRLTRPGVHIYAMGGNKAAARLSGVNVARTTVLVYAISGFCGGMGGLIATSRLMVGFPATGTGNELFYSIAAAVVGGISLFGGVGTIAGAMIGAVLIAVVSNGMNVLNVQSYWQSLVIGLIILAGVSFDTYRRYRSGKPILRKAGGTPQPPTSSLPTVSSPYTAGTATRG</sequence>
<feature type="transmembrane region" description="Helical" evidence="9">
    <location>
        <begin position="114"/>
        <end position="134"/>
    </location>
</feature>
<keyword evidence="7 9" id="KW-0472">Membrane</keyword>
<evidence type="ECO:0000313" key="11">
    <source>
        <dbReference type="Proteomes" id="UP001155240"/>
    </source>
</evidence>
<feature type="transmembrane region" description="Helical" evidence="9">
    <location>
        <begin position="242"/>
        <end position="275"/>
    </location>
</feature>
<accession>A0A9X2DY36</accession>
<evidence type="ECO:0000256" key="4">
    <source>
        <dbReference type="ARBA" id="ARBA00022519"/>
    </source>
</evidence>
<dbReference type="CDD" id="cd06579">
    <property type="entry name" value="TM_PBP1_transp_AraH_like"/>
    <property type="match status" value="1"/>
</dbReference>
<feature type="transmembrane region" description="Helical" evidence="9">
    <location>
        <begin position="36"/>
        <end position="58"/>
    </location>
</feature>
<feature type="region of interest" description="Disordered" evidence="8">
    <location>
        <begin position="317"/>
        <end position="345"/>
    </location>
</feature>
<evidence type="ECO:0000256" key="8">
    <source>
        <dbReference type="SAM" id="MobiDB-lite"/>
    </source>
</evidence>
<dbReference type="AlphaFoldDB" id="A0A9X2DY36"/>
<dbReference type="InterPro" id="IPR001851">
    <property type="entry name" value="ABC_transp_permease"/>
</dbReference>
<organism evidence="10 11">
    <name type="scientific">Rathayibacter rubneri</name>
    <dbReference type="NCBI Taxonomy" id="2950106"/>
    <lineage>
        <taxon>Bacteria</taxon>
        <taxon>Bacillati</taxon>
        <taxon>Actinomycetota</taxon>
        <taxon>Actinomycetes</taxon>
        <taxon>Micrococcales</taxon>
        <taxon>Microbacteriaceae</taxon>
        <taxon>Rathayibacter</taxon>
    </lineage>
</organism>
<proteinExistence type="predicted"/>
<evidence type="ECO:0000313" key="10">
    <source>
        <dbReference type="EMBL" id="MCM6761236.1"/>
    </source>
</evidence>
<feature type="transmembrane region" description="Helical" evidence="9">
    <location>
        <begin position="207"/>
        <end position="230"/>
    </location>
</feature>
<evidence type="ECO:0000256" key="3">
    <source>
        <dbReference type="ARBA" id="ARBA00022475"/>
    </source>
</evidence>
<evidence type="ECO:0000256" key="5">
    <source>
        <dbReference type="ARBA" id="ARBA00022692"/>
    </source>
</evidence>
<keyword evidence="4" id="KW-0997">Cell inner membrane</keyword>
<dbReference type="Proteomes" id="UP001155240">
    <property type="component" value="Unassembled WGS sequence"/>
</dbReference>
<dbReference type="PANTHER" id="PTHR32196">
    <property type="entry name" value="ABC TRANSPORTER PERMEASE PROTEIN YPHD-RELATED-RELATED"/>
    <property type="match status" value="1"/>
</dbReference>
<evidence type="ECO:0000256" key="7">
    <source>
        <dbReference type="ARBA" id="ARBA00023136"/>
    </source>
</evidence>
<gene>
    <name evidence="10" type="ORF">NB037_02280</name>
</gene>
<keyword evidence="5 9" id="KW-0812">Transmembrane</keyword>
<feature type="compositionally biased region" description="Low complexity" evidence="8">
    <location>
        <begin position="329"/>
        <end position="338"/>
    </location>
</feature>
<comment type="subcellular location">
    <subcellularLocation>
        <location evidence="1">Cell membrane</location>
        <topology evidence="1">Multi-pass membrane protein</topology>
    </subcellularLocation>
</comment>
<evidence type="ECO:0000256" key="9">
    <source>
        <dbReference type="SAM" id="Phobius"/>
    </source>
</evidence>
<name>A0A9X2DY36_9MICO</name>
<protein>
    <submittedName>
        <fullName evidence="10">ABC transporter permease</fullName>
    </submittedName>
</protein>
<comment type="caution">
    <text evidence="10">The sequence shown here is derived from an EMBL/GenBank/DDBJ whole genome shotgun (WGS) entry which is preliminary data.</text>
</comment>
<dbReference type="GO" id="GO:0005886">
    <property type="term" value="C:plasma membrane"/>
    <property type="evidence" value="ECO:0007669"/>
    <property type="project" value="UniProtKB-SubCell"/>
</dbReference>
<feature type="transmembrane region" description="Helical" evidence="9">
    <location>
        <begin position="155"/>
        <end position="176"/>
    </location>
</feature>
<dbReference type="GO" id="GO:0022857">
    <property type="term" value="F:transmembrane transporter activity"/>
    <property type="evidence" value="ECO:0007669"/>
    <property type="project" value="InterPro"/>
</dbReference>
<keyword evidence="2" id="KW-0813">Transport</keyword>
<reference evidence="10" key="1">
    <citation type="submission" date="2022-06" db="EMBL/GenBank/DDBJ databases">
        <title>Whole genome shotgun sequencing (WGS) of Rathayibacter sp. ZW T2_19, isolated from stored onions (Allium cepa).</title>
        <authorList>
            <person name="Stoll D.A."/>
            <person name="Huch M."/>
        </authorList>
    </citation>
    <scope>NUCLEOTIDE SEQUENCE</scope>
    <source>
        <strain evidence="10">ZW T2_19</strain>
    </source>
</reference>